<dbReference type="CDD" id="cd23145">
    <property type="entry name" value="RING-HC_SPL2-like"/>
    <property type="match status" value="1"/>
</dbReference>
<dbReference type="GO" id="GO:0008270">
    <property type="term" value="F:zinc ion binding"/>
    <property type="evidence" value="ECO:0007669"/>
    <property type="project" value="UniProtKB-KW"/>
</dbReference>
<keyword evidence="5 14" id="KW-0812">Transmembrane</keyword>
<reference evidence="16" key="2">
    <citation type="submission" date="2017-06" db="EMBL/GenBank/DDBJ databases">
        <title>The pomegranate genome and the genomics of punicalagin biosynthesis.</title>
        <authorList>
            <person name="Xu C."/>
        </authorList>
    </citation>
    <scope>NUCLEOTIDE SEQUENCE [LARGE SCALE GENOMIC DNA]</scope>
    <source>
        <tissue evidence="16">Fresh leaf</tissue>
    </source>
</reference>
<dbReference type="PROSITE" id="PS50089">
    <property type="entry name" value="ZF_RING_2"/>
    <property type="match status" value="1"/>
</dbReference>
<evidence type="ECO:0000256" key="10">
    <source>
        <dbReference type="ARBA" id="ARBA00022989"/>
    </source>
</evidence>
<dbReference type="Pfam" id="PF13920">
    <property type="entry name" value="zf-C3HC4_3"/>
    <property type="match status" value="1"/>
</dbReference>
<evidence type="ECO:0000259" key="15">
    <source>
        <dbReference type="PROSITE" id="PS50089"/>
    </source>
</evidence>
<dbReference type="GO" id="GO:0061630">
    <property type="term" value="F:ubiquitin protein ligase activity"/>
    <property type="evidence" value="ECO:0007669"/>
    <property type="project" value="UniProtKB-EC"/>
</dbReference>
<evidence type="ECO:0000256" key="11">
    <source>
        <dbReference type="ARBA" id="ARBA00023136"/>
    </source>
</evidence>
<keyword evidence="8" id="KW-0833">Ubl conjugation pathway</keyword>
<dbReference type="InterPro" id="IPR044247">
    <property type="entry name" value="SPL2-like"/>
</dbReference>
<keyword evidence="9" id="KW-0862">Zinc</keyword>
<sequence length="399" mass="43924">MSSNEQVVVSLLSNLALSFDGAVLGVALAYAAVRSILSFTSNSSALRKLRDAPSVGVSDLRSVLPPDDSSGSDDSATQPQPTEGRLVIVRGTVEPKSVIDGSWKSLKPNLLVTQETGDKAVVIQRTQTCIYNEWKGLFGWTSDLRTIFGRSSRERESTTVRRVPFILVEGGRWPLSDYVLVNMDGSRHPLPLTTVYHQLQPVNASPYTFLQALFGHEYPVGLLEVEKILPPGKDISAVGLCVMKSGIPEIKSCKDLPYFLTEMSKDQMIVNLALRTKVLFWSGVVLGSLSIGILGFSAMRNWNRWKEWRRRRRDQEEAQRAAAAEDADALAASEDDESANVPDGQLCVICLMRRRRSAFIPCGHLVCCQSCASSVGRDDSPKCPVCRQSIRGSVRIYDS</sequence>
<keyword evidence="10 14" id="KW-1133">Transmembrane helix</keyword>
<dbReference type="InterPro" id="IPR001841">
    <property type="entry name" value="Znf_RING"/>
</dbReference>
<dbReference type="GO" id="GO:0016020">
    <property type="term" value="C:membrane"/>
    <property type="evidence" value="ECO:0007669"/>
    <property type="project" value="UniProtKB-SubCell"/>
</dbReference>
<dbReference type="EC" id="2.3.2.27" evidence="3"/>
<dbReference type="AlphaFoldDB" id="A0A218X4R3"/>
<dbReference type="InterPro" id="IPR022170">
    <property type="entry name" value="MUL1-like"/>
</dbReference>
<dbReference type="Proteomes" id="UP000197138">
    <property type="component" value="Unassembled WGS sequence"/>
</dbReference>
<evidence type="ECO:0000256" key="2">
    <source>
        <dbReference type="ARBA" id="ARBA00004141"/>
    </source>
</evidence>
<feature type="transmembrane region" description="Helical" evidence="14">
    <location>
        <begin position="278"/>
        <end position="302"/>
    </location>
</feature>
<protein>
    <recommendedName>
        <fullName evidence="3">RING-type E3 ubiquitin transferase</fullName>
        <ecNumber evidence="3">2.3.2.27</ecNumber>
    </recommendedName>
</protein>
<evidence type="ECO:0000256" key="3">
    <source>
        <dbReference type="ARBA" id="ARBA00012483"/>
    </source>
</evidence>
<evidence type="ECO:0000256" key="4">
    <source>
        <dbReference type="ARBA" id="ARBA00022679"/>
    </source>
</evidence>
<evidence type="ECO:0000256" key="13">
    <source>
        <dbReference type="SAM" id="MobiDB-lite"/>
    </source>
</evidence>
<dbReference type="Gene3D" id="3.30.40.10">
    <property type="entry name" value="Zinc/RING finger domain, C3HC4 (zinc finger)"/>
    <property type="match status" value="1"/>
</dbReference>
<evidence type="ECO:0000256" key="6">
    <source>
        <dbReference type="ARBA" id="ARBA00022723"/>
    </source>
</evidence>
<feature type="domain" description="RING-type" evidence="15">
    <location>
        <begin position="347"/>
        <end position="387"/>
    </location>
</feature>
<evidence type="ECO:0000256" key="9">
    <source>
        <dbReference type="ARBA" id="ARBA00022833"/>
    </source>
</evidence>
<keyword evidence="11 14" id="KW-0472">Membrane</keyword>
<reference evidence="19" key="4">
    <citation type="submission" date="2025-04" db="UniProtKB">
        <authorList>
            <consortium name="RefSeq"/>
        </authorList>
    </citation>
    <scope>IDENTIFICATION</scope>
    <source>
        <tissue evidence="19">Leaf</tissue>
    </source>
</reference>
<dbReference type="InterPro" id="IPR013083">
    <property type="entry name" value="Znf_RING/FYVE/PHD"/>
</dbReference>
<dbReference type="Pfam" id="PF12483">
    <property type="entry name" value="GIDE"/>
    <property type="match status" value="1"/>
</dbReference>
<feature type="region of interest" description="Disordered" evidence="13">
    <location>
        <begin position="62"/>
        <end position="84"/>
    </location>
</feature>
<dbReference type="SMART" id="SM00184">
    <property type="entry name" value="RING"/>
    <property type="match status" value="1"/>
</dbReference>
<organism evidence="16 17">
    <name type="scientific">Punica granatum</name>
    <name type="common">Pomegranate</name>
    <dbReference type="NCBI Taxonomy" id="22663"/>
    <lineage>
        <taxon>Eukaryota</taxon>
        <taxon>Viridiplantae</taxon>
        <taxon>Streptophyta</taxon>
        <taxon>Embryophyta</taxon>
        <taxon>Tracheophyta</taxon>
        <taxon>Spermatophyta</taxon>
        <taxon>Magnoliopsida</taxon>
        <taxon>eudicotyledons</taxon>
        <taxon>Gunneridae</taxon>
        <taxon>Pentapetalae</taxon>
        <taxon>rosids</taxon>
        <taxon>malvids</taxon>
        <taxon>Myrtales</taxon>
        <taxon>Lythraceae</taxon>
        <taxon>Punica</taxon>
    </lineage>
</organism>
<name>A0A218X4R3_PUNGR</name>
<evidence type="ECO:0000313" key="19">
    <source>
        <dbReference type="RefSeq" id="XP_031399923.1"/>
    </source>
</evidence>
<dbReference type="SUPFAM" id="SSF57850">
    <property type="entry name" value="RING/U-box"/>
    <property type="match status" value="1"/>
</dbReference>
<keyword evidence="4" id="KW-0808">Transferase</keyword>
<accession>A0A218X4R3</accession>
<dbReference type="PANTHER" id="PTHR47355:SF1">
    <property type="entry name" value="E3 UBIQUITIN-PROTEIN LIGASE SPL2"/>
    <property type="match status" value="1"/>
</dbReference>
<evidence type="ECO:0000256" key="14">
    <source>
        <dbReference type="SAM" id="Phobius"/>
    </source>
</evidence>
<keyword evidence="6" id="KW-0479">Metal-binding</keyword>
<evidence type="ECO:0000313" key="18">
    <source>
        <dbReference type="Proteomes" id="UP000515151"/>
    </source>
</evidence>
<dbReference type="RefSeq" id="XP_031399923.1">
    <property type="nucleotide sequence ID" value="XM_031544063.1"/>
</dbReference>
<evidence type="ECO:0000313" key="17">
    <source>
        <dbReference type="Proteomes" id="UP000197138"/>
    </source>
</evidence>
<keyword evidence="7 12" id="KW-0863">Zinc-finger</keyword>
<dbReference type="GO" id="GO:0016567">
    <property type="term" value="P:protein ubiquitination"/>
    <property type="evidence" value="ECO:0007669"/>
    <property type="project" value="InterPro"/>
</dbReference>
<dbReference type="PANTHER" id="PTHR47355">
    <property type="entry name" value="E3 UBIQUITIN-PROTEIN LIGASE SPL2"/>
    <property type="match status" value="1"/>
</dbReference>
<evidence type="ECO:0000256" key="7">
    <source>
        <dbReference type="ARBA" id="ARBA00022771"/>
    </source>
</evidence>
<dbReference type="EMBL" id="MTKT01002384">
    <property type="protein sequence ID" value="OWM79914.1"/>
    <property type="molecule type" value="Genomic_DNA"/>
</dbReference>
<evidence type="ECO:0000256" key="8">
    <source>
        <dbReference type="ARBA" id="ARBA00022786"/>
    </source>
</evidence>
<dbReference type="Proteomes" id="UP000515151">
    <property type="component" value="Chromosome 6"/>
</dbReference>
<reference evidence="18" key="3">
    <citation type="journal article" date="2020" name="Plant Biotechnol. J.">
        <title>The pomegranate (Punica granatum L.) draft genome dissects genetic divergence between soft- and hard-seeded cultivars.</title>
        <authorList>
            <person name="Luo X."/>
            <person name="Li H."/>
            <person name="Wu Z."/>
            <person name="Yao W."/>
            <person name="Zhao P."/>
            <person name="Cao D."/>
            <person name="Yu H."/>
            <person name="Li K."/>
            <person name="Poudel K."/>
            <person name="Zhao D."/>
            <person name="Zhang F."/>
            <person name="Xia X."/>
            <person name="Chen L."/>
            <person name="Wang Q."/>
            <person name="Jing D."/>
            <person name="Cao S."/>
        </authorList>
    </citation>
    <scope>NUCLEOTIDE SEQUENCE [LARGE SCALE GENOMIC DNA]</scope>
</reference>
<proteinExistence type="predicted"/>
<dbReference type="GeneID" id="116210218"/>
<evidence type="ECO:0000256" key="5">
    <source>
        <dbReference type="ARBA" id="ARBA00022692"/>
    </source>
</evidence>
<dbReference type="OrthoDB" id="1711136at2759"/>
<reference evidence="17" key="1">
    <citation type="journal article" date="2017" name="Plant J.">
        <title>The pomegranate (Punica granatum L.) genome and the genomics of punicalagin biosynthesis.</title>
        <authorList>
            <person name="Qin G."/>
            <person name="Xu C."/>
            <person name="Ming R."/>
            <person name="Tang H."/>
            <person name="Guyot R."/>
            <person name="Kramer E.M."/>
            <person name="Hu Y."/>
            <person name="Yi X."/>
            <person name="Qi Y."/>
            <person name="Xu X."/>
            <person name="Gao Z."/>
            <person name="Pan H."/>
            <person name="Jian J."/>
            <person name="Tian Y."/>
            <person name="Yue Z."/>
            <person name="Xu Y."/>
        </authorList>
    </citation>
    <scope>NUCLEOTIDE SEQUENCE [LARGE SCALE GENOMIC DNA]</scope>
    <source>
        <strain evidence="17">cv. Dabenzi</strain>
    </source>
</reference>
<evidence type="ECO:0000256" key="1">
    <source>
        <dbReference type="ARBA" id="ARBA00000900"/>
    </source>
</evidence>
<keyword evidence="18" id="KW-1185">Reference proteome</keyword>
<evidence type="ECO:0000256" key="12">
    <source>
        <dbReference type="PROSITE-ProRule" id="PRU00175"/>
    </source>
</evidence>
<comment type="catalytic activity">
    <reaction evidence="1">
        <text>S-ubiquitinyl-[E2 ubiquitin-conjugating enzyme]-L-cysteine + [acceptor protein]-L-lysine = [E2 ubiquitin-conjugating enzyme]-L-cysteine + N(6)-ubiquitinyl-[acceptor protein]-L-lysine.</text>
        <dbReference type="EC" id="2.3.2.27"/>
    </reaction>
</comment>
<gene>
    <name evidence="19" type="primary">LOC116210218</name>
    <name evidence="16" type="ORF">CDL15_Pgr001557</name>
</gene>
<comment type="subcellular location">
    <subcellularLocation>
        <location evidence="2">Membrane</location>
        <topology evidence="2">Multi-pass membrane protein</topology>
    </subcellularLocation>
</comment>
<evidence type="ECO:0000313" key="16">
    <source>
        <dbReference type="EMBL" id="OWM79914.1"/>
    </source>
</evidence>